<sequence>MHDDTIERFTAAIDWLKKNRIILSQVEFAERAHFNPSQISEMLNGKRKISERTIHKISAAFPEISNAWLLTGEGEMLKHESPTELKSNTSIPFYDIDVTASIAEAFHDTPEIPQYYIDFPPLNDCTAAFPVFGESMEPDFFAGEVVLVKEITNVDSMLWGEPYLVITNANCDNLRTIKNVYLSEDRQYFILRATNPRYSGDTIISRNDVLKIFLVKGKVNRRQL</sequence>
<dbReference type="RefSeq" id="WP_009133682.1">
    <property type="nucleotide sequence ID" value="NZ_CP102250.1"/>
</dbReference>
<dbReference type="eggNOG" id="COG2932">
    <property type="taxonomic scope" value="Bacteria"/>
</dbReference>
<dbReference type="Pfam" id="PF01381">
    <property type="entry name" value="HTH_3"/>
    <property type="match status" value="1"/>
</dbReference>
<dbReference type="OrthoDB" id="1004676at2"/>
<keyword evidence="3" id="KW-0804">Transcription</keyword>
<dbReference type="PROSITE" id="PS50943">
    <property type="entry name" value="HTH_CROC1"/>
    <property type="match status" value="1"/>
</dbReference>
<dbReference type="InterPro" id="IPR015927">
    <property type="entry name" value="Peptidase_S24_S26A/B/C"/>
</dbReference>
<evidence type="ECO:0000313" key="5">
    <source>
        <dbReference type="EMBL" id="EHB92672.1"/>
    </source>
</evidence>
<evidence type="ECO:0000256" key="1">
    <source>
        <dbReference type="ARBA" id="ARBA00023015"/>
    </source>
</evidence>
<dbReference type="GeneID" id="92816108"/>
<dbReference type="PANTHER" id="PTHR40661:SF1">
    <property type="entry name" value="HTH CRO_C1-TYPE DOMAIN-CONTAINING PROTEIN"/>
    <property type="match status" value="1"/>
</dbReference>
<feature type="domain" description="HTH cro/C1-type" evidence="4">
    <location>
        <begin position="23"/>
        <end position="69"/>
    </location>
</feature>
<dbReference type="PANTHER" id="PTHR40661">
    <property type="match status" value="1"/>
</dbReference>
<dbReference type="Pfam" id="PF00717">
    <property type="entry name" value="Peptidase_S24"/>
    <property type="match status" value="1"/>
</dbReference>
<dbReference type="EMBL" id="ADLD01000009">
    <property type="protein sequence ID" value="EHB92672.1"/>
    <property type="molecule type" value="Genomic_DNA"/>
</dbReference>
<dbReference type="InterPro" id="IPR010982">
    <property type="entry name" value="Lambda_DNA-bd_dom_sf"/>
</dbReference>
<name>G5H733_9BACT</name>
<dbReference type="PATRIC" id="fig|742725.3.peg.931"/>
<reference evidence="5 6" key="1">
    <citation type="submission" date="2011-08" db="EMBL/GenBank/DDBJ databases">
        <title>The Genome Sequence of Alistipes indistinctus YIT 12060.</title>
        <authorList>
            <consortium name="The Broad Institute Genome Sequencing Platform"/>
            <person name="Earl A."/>
            <person name="Ward D."/>
            <person name="Feldgarden M."/>
            <person name="Gevers D."/>
            <person name="Morotomi M."/>
            <person name="Young S.K."/>
            <person name="Zeng Q."/>
            <person name="Gargeya S."/>
            <person name="Fitzgerald M."/>
            <person name="Haas B."/>
            <person name="Abouelleil A."/>
            <person name="Alvarado L."/>
            <person name="Arachchi H.M."/>
            <person name="Berlin A."/>
            <person name="Brown A."/>
            <person name="Chapman S.B."/>
            <person name="Chen Z."/>
            <person name="Dunbar C."/>
            <person name="Freedman E."/>
            <person name="Gearin G."/>
            <person name="Gellesch M."/>
            <person name="Goldberg J."/>
            <person name="Griggs A."/>
            <person name="Gujja S."/>
            <person name="Heiman D."/>
            <person name="Howarth C."/>
            <person name="Larson L."/>
            <person name="Lui A."/>
            <person name="MacDonald P.J.P."/>
            <person name="Montmayeur A."/>
            <person name="Murphy C."/>
            <person name="Neiman D."/>
            <person name="Pearson M."/>
            <person name="Priest M."/>
            <person name="Roberts A."/>
            <person name="Saif S."/>
            <person name="Shea T."/>
            <person name="Shenoy N."/>
            <person name="Sisk P."/>
            <person name="Stolte C."/>
            <person name="Sykes S."/>
            <person name="Wortman J."/>
            <person name="Nusbaum C."/>
            <person name="Birren B."/>
        </authorList>
    </citation>
    <scope>NUCLEOTIDE SEQUENCE [LARGE SCALE GENOMIC DNA]</scope>
    <source>
        <strain evidence="5 6">YIT 12060</strain>
    </source>
</reference>
<accession>G5H733</accession>
<dbReference type="SUPFAM" id="SSF51306">
    <property type="entry name" value="LexA/Signal peptidase"/>
    <property type="match status" value="1"/>
</dbReference>
<dbReference type="InterPro" id="IPR001387">
    <property type="entry name" value="Cro/C1-type_HTH"/>
</dbReference>
<dbReference type="STRING" id="742725.HMPREF9450_00876"/>
<dbReference type="Gene3D" id="1.10.260.40">
    <property type="entry name" value="lambda repressor-like DNA-binding domains"/>
    <property type="match status" value="1"/>
</dbReference>
<evidence type="ECO:0000256" key="2">
    <source>
        <dbReference type="ARBA" id="ARBA00023125"/>
    </source>
</evidence>
<protein>
    <recommendedName>
        <fullName evidence="4">HTH cro/C1-type domain-containing protein</fullName>
    </recommendedName>
</protein>
<dbReference type="GO" id="GO:0003677">
    <property type="term" value="F:DNA binding"/>
    <property type="evidence" value="ECO:0007669"/>
    <property type="project" value="UniProtKB-KW"/>
</dbReference>
<organism evidence="5 6">
    <name type="scientific">Alistipes indistinctus YIT 12060</name>
    <dbReference type="NCBI Taxonomy" id="742725"/>
    <lineage>
        <taxon>Bacteria</taxon>
        <taxon>Pseudomonadati</taxon>
        <taxon>Bacteroidota</taxon>
        <taxon>Bacteroidia</taxon>
        <taxon>Bacteroidales</taxon>
        <taxon>Rikenellaceae</taxon>
        <taxon>Alistipes</taxon>
    </lineage>
</organism>
<dbReference type="SUPFAM" id="SSF47413">
    <property type="entry name" value="lambda repressor-like DNA-binding domains"/>
    <property type="match status" value="1"/>
</dbReference>
<dbReference type="InterPro" id="IPR036286">
    <property type="entry name" value="LexA/Signal_pep-like_sf"/>
</dbReference>
<dbReference type="HOGENOM" id="CLU_074799_3_0_10"/>
<gene>
    <name evidence="5" type="ORF">HMPREF9450_00876</name>
</gene>
<evidence type="ECO:0000259" key="4">
    <source>
        <dbReference type="PROSITE" id="PS50943"/>
    </source>
</evidence>
<keyword evidence="2" id="KW-0238">DNA-binding</keyword>
<dbReference type="CDD" id="cd00093">
    <property type="entry name" value="HTH_XRE"/>
    <property type="match status" value="1"/>
</dbReference>
<comment type="caution">
    <text evidence="5">The sequence shown here is derived from an EMBL/GenBank/DDBJ whole genome shotgun (WGS) entry which is preliminary data.</text>
</comment>
<proteinExistence type="predicted"/>
<keyword evidence="1" id="KW-0805">Transcription regulation</keyword>
<keyword evidence="6" id="KW-1185">Reference proteome</keyword>
<dbReference type="Gene3D" id="2.10.109.10">
    <property type="entry name" value="Umud Fragment, subunit A"/>
    <property type="match status" value="1"/>
</dbReference>
<dbReference type="Proteomes" id="UP000006008">
    <property type="component" value="Unassembled WGS sequence"/>
</dbReference>
<evidence type="ECO:0000256" key="3">
    <source>
        <dbReference type="ARBA" id="ARBA00023163"/>
    </source>
</evidence>
<dbReference type="AlphaFoldDB" id="G5H733"/>
<dbReference type="SMART" id="SM00530">
    <property type="entry name" value="HTH_XRE"/>
    <property type="match status" value="1"/>
</dbReference>
<evidence type="ECO:0000313" key="6">
    <source>
        <dbReference type="Proteomes" id="UP000006008"/>
    </source>
</evidence>
<dbReference type="CDD" id="cd06462">
    <property type="entry name" value="Peptidase_S24_S26"/>
    <property type="match status" value="1"/>
</dbReference>